<keyword evidence="2" id="KW-0413">Isomerase</keyword>
<keyword evidence="1" id="KW-0324">Glycolysis</keyword>
<gene>
    <name evidence="3" type="ORF">SAMN05216377_105243</name>
</gene>
<evidence type="ECO:0000256" key="1">
    <source>
        <dbReference type="ARBA" id="ARBA00023152"/>
    </source>
</evidence>
<dbReference type="RefSeq" id="WP_093080997.1">
    <property type="nucleotide sequence ID" value="NZ_FNBE01000005.1"/>
</dbReference>
<dbReference type="InterPro" id="IPR013078">
    <property type="entry name" value="His_Pase_superF_clade-1"/>
</dbReference>
<dbReference type="EMBL" id="FNBE01000005">
    <property type="protein sequence ID" value="SDF55886.1"/>
    <property type="molecule type" value="Genomic_DNA"/>
</dbReference>
<dbReference type="CDD" id="cd07067">
    <property type="entry name" value="HP_PGM_like"/>
    <property type="match status" value="1"/>
</dbReference>
<keyword evidence="4" id="KW-1185">Reference proteome</keyword>
<reference evidence="3 4" key="1">
    <citation type="submission" date="2016-10" db="EMBL/GenBank/DDBJ databases">
        <authorList>
            <person name="de Groot N.N."/>
        </authorList>
    </citation>
    <scope>NUCLEOTIDE SEQUENCE [LARGE SCALE GENOMIC DNA]</scope>
    <source>
        <strain evidence="3 4">CGMCC 4.3143</strain>
    </source>
</reference>
<dbReference type="GO" id="GO:0005737">
    <property type="term" value="C:cytoplasm"/>
    <property type="evidence" value="ECO:0007669"/>
    <property type="project" value="TreeGrafter"/>
</dbReference>
<dbReference type="InterPro" id="IPR050275">
    <property type="entry name" value="PGM_Phosphatase"/>
</dbReference>
<dbReference type="Proteomes" id="UP000198967">
    <property type="component" value="Unassembled WGS sequence"/>
</dbReference>
<sequence length="228" mass="24249">MTPEEPELDELRLVLLRHGQTDANVAKALDTVPPGAPLNETGRSQASVVAELLTDWPVRAVHASRAIRARQTAEPVAQAHGLAVTVVDGVHEIFAGELEGRSDKPARRDFDETYDAWWGGDLSRSLPGGESALDLRARFLPAVERIVDQTERAHGPGGAVVLVSHGAAIRLAAAALIGDTAETRYVPNTGRVVLRRDKGTDTGWALELWDSGPSLEGDVTAGAAPEAH</sequence>
<evidence type="ECO:0000313" key="3">
    <source>
        <dbReference type="EMBL" id="SDF55886.1"/>
    </source>
</evidence>
<dbReference type="PANTHER" id="PTHR48100">
    <property type="entry name" value="BROAD-SPECIFICITY PHOSPHATASE YOR283W-RELATED"/>
    <property type="match status" value="1"/>
</dbReference>
<dbReference type="STRING" id="366584.SAMN05216377_105243"/>
<dbReference type="Pfam" id="PF00300">
    <property type="entry name" value="His_Phos_1"/>
    <property type="match status" value="1"/>
</dbReference>
<protein>
    <submittedName>
        <fullName evidence="3">Probable phosphoglycerate mutase</fullName>
    </submittedName>
</protein>
<dbReference type="AlphaFoldDB" id="A0A1G7M2P7"/>
<accession>A0A1G7M2P7</accession>
<evidence type="ECO:0000256" key="2">
    <source>
        <dbReference type="ARBA" id="ARBA00023235"/>
    </source>
</evidence>
<dbReference type="OrthoDB" id="9793115at2"/>
<dbReference type="SMART" id="SM00855">
    <property type="entry name" value="PGAM"/>
    <property type="match status" value="1"/>
</dbReference>
<dbReference type="InterPro" id="IPR029033">
    <property type="entry name" value="His_PPase_superfam"/>
</dbReference>
<dbReference type="SUPFAM" id="SSF53254">
    <property type="entry name" value="Phosphoglycerate mutase-like"/>
    <property type="match status" value="1"/>
</dbReference>
<organism evidence="3 4">
    <name type="scientific">Pseudonocardia oroxyli</name>
    <dbReference type="NCBI Taxonomy" id="366584"/>
    <lineage>
        <taxon>Bacteria</taxon>
        <taxon>Bacillati</taxon>
        <taxon>Actinomycetota</taxon>
        <taxon>Actinomycetes</taxon>
        <taxon>Pseudonocardiales</taxon>
        <taxon>Pseudonocardiaceae</taxon>
        <taxon>Pseudonocardia</taxon>
    </lineage>
</organism>
<dbReference type="PROSITE" id="PS00175">
    <property type="entry name" value="PG_MUTASE"/>
    <property type="match status" value="1"/>
</dbReference>
<proteinExistence type="predicted"/>
<name>A0A1G7M2P7_PSEOR</name>
<evidence type="ECO:0000313" key="4">
    <source>
        <dbReference type="Proteomes" id="UP000198967"/>
    </source>
</evidence>
<dbReference type="Gene3D" id="3.40.50.1240">
    <property type="entry name" value="Phosphoglycerate mutase-like"/>
    <property type="match status" value="1"/>
</dbReference>
<dbReference type="GO" id="GO:0016791">
    <property type="term" value="F:phosphatase activity"/>
    <property type="evidence" value="ECO:0007669"/>
    <property type="project" value="TreeGrafter"/>
</dbReference>
<dbReference type="InterPro" id="IPR001345">
    <property type="entry name" value="PG/BPGM_mutase_AS"/>
</dbReference>
<dbReference type="PANTHER" id="PTHR48100:SF1">
    <property type="entry name" value="HISTIDINE PHOSPHATASE FAMILY PROTEIN-RELATED"/>
    <property type="match status" value="1"/>
</dbReference>